<dbReference type="GO" id="GO:0004222">
    <property type="term" value="F:metalloendopeptidase activity"/>
    <property type="evidence" value="ECO:0007669"/>
    <property type="project" value="InterPro"/>
</dbReference>
<dbReference type="HAMAP" id="MF_00009">
    <property type="entry name" value="Endoribonucl_YbeY"/>
    <property type="match status" value="1"/>
</dbReference>
<dbReference type="PANTHER" id="PTHR46986:SF1">
    <property type="entry name" value="ENDORIBONUCLEASE YBEY, CHLOROPLASTIC"/>
    <property type="match status" value="1"/>
</dbReference>
<dbReference type="NCBIfam" id="TIGR00043">
    <property type="entry name" value="rRNA maturation RNase YbeY"/>
    <property type="match status" value="1"/>
</dbReference>
<evidence type="ECO:0000313" key="11">
    <source>
        <dbReference type="Proteomes" id="UP000033695"/>
    </source>
</evidence>
<dbReference type="EC" id="3.1.-.-" evidence="9"/>
<keyword evidence="11" id="KW-1185">Reference proteome</keyword>
<protein>
    <recommendedName>
        <fullName evidence="9">Endoribonuclease YbeY</fullName>
        <ecNumber evidence="9">3.1.-.-</ecNumber>
    </recommendedName>
</protein>
<gene>
    <name evidence="9 10" type="primary">ybeY</name>
    <name evidence="10" type="ORF">JG29_07250</name>
</gene>
<dbReference type="Gene3D" id="3.40.390.30">
    <property type="entry name" value="Metalloproteases ('zincins'), catalytic domain"/>
    <property type="match status" value="1"/>
</dbReference>
<keyword evidence="2 9" id="KW-0690">Ribosome biogenesis</keyword>
<keyword evidence="8 9" id="KW-0862">Zinc</keyword>
<dbReference type="PROSITE" id="PS01306">
    <property type="entry name" value="UPF0054"/>
    <property type="match status" value="1"/>
</dbReference>
<evidence type="ECO:0000256" key="4">
    <source>
        <dbReference type="ARBA" id="ARBA00022722"/>
    </source>
</evidence>
<sequence>MDLAIYDDQNLVDEEHRQLAEKLFNYGAQKISLPENTEASITFCTPAKIQEINRQYRQTDRPTDVISFALEDGDDAGISTQALEQEFGLPRDIGDLFICPEVVRQHAQEYGHSFEREFGYTVVHGLLHLSGYDHIQKAEAEVMFGLQKQILNDFGLKR</sequence>
<dbReference type="AlphaFoldDB" id="A0A0F4KR71"/>
<keyword evidence="7 9" id="KW-0378">Hydrolase</keyword>
<dbReference type="PANTHER" id="PTHR46986">
    <property type="entry name" value="ENDORIBONUCLEASE YBEY, CHLOROPLASTIC"/>
    <property type="match status" value="1"/>
</dbReference>
<evidence type="ECO:0000256" key="9">
    <source>
        <dbReference type="HAMAP-Rule" id="MF_00009"/>
    </source>
</evidence>
<dbReference type="InterPro" id="IPR020549">
    <property type="entry name" value="YbeY_CS"/>
</dbReference>
<dbReference type="SUPFAM" id="SSF55486">
    <property type="entry name" value="Metalloproteases ('zincins'), catalytic domain"/>
    <property type="match status" value="1"/>
</dbReference>
<accession>A0A0F4KR71</accession>
<dbReference type="InterPro" id="IPR023091">
    <property type="entry name" value="MetalPrtase_cat_dom_sf_prd"/>
</dbReference>
<evidence type="ECO:0000256" key="3">
    <source>
        <dbReference type="ARBA" id="ARBA00022552"/>
    </source>
</evidence>
<dbReference type="GO" id="GO:0008270">
    <property type="term" value="F:zinc ion binding"/>
    <property type="evidence" value="ECO:0007669"/>
    <property type="project" value="UniProtKB-UniRule"/>
</dbReference>
<evidence type="ECO:0000313" key="10">
    <source>
        <dbReference type="EMBL" id="KJY48905.1"/>
    </source>
</evidence>
<comment type="caution">
    <text evidence="10">The sequence shown here is derived from an EMBL/GenBank/DDBJ whole genome shotgun (WGS) entry which is preliminary data.</text>
</comment>
<dbReference type="HOGENOM" id="CLU_106710_3_0_9"/>
<comment type="cofactor">
    <cofactor evidence="9">
        <name>Zn(2+)</name>
        <dbReference type="ChEBI" id="CHEBI:29105"/>
    </cofactor>
    <text evidence="9">Binds 1 zinc ion.</text>
</comment>
<dbReference type="EMBL" id="JXBZ01000007">
    <property type="protein sequence ID" value="KJY48905.1"/>
    <property type="molecule type" value="Genomic_DNA"/>
</dbReference>
<feature type="binding site" evidence="9">
    <location>
        <position position="128"/>
    </location>
    <ligand>
        <name>Zn(2+)</name>
        <dbReference type="ChEBI" id="CHEBI:29105"/>
        <note>catalytic</note>
    </ligand>
</feature>
<dbReference type="Proteomes" id="UP000033695">
    <property type="component" value="Unassembled WGS sequence"/>
</dbReference>
<comment type="similarity">
    <text evidence="1 9">Belongs to the endoribonuclease YbeY family.</text>
</comment>
<evidence type="ECO:0000256" key="5">
    <source>
        <dbReference type="ARBA" id="ARBA00022723"/>
    </source>
</evidence>
<dbReference type="Pfam" id="PF02130">
    <property type="entry name" value="YbeY"/>
    <property type="match status" value="1"/>
</dbReference>
<dbReference type="GO" id="GO:0004521">
    <property type="term" value="F:RNA endonuclease activity"/>
    <property type="evidence" value="ECO:0007669"/>
    <property type="project" value="UniProtKB-UniRule"/>
</dbReference>
<feature type="binding site" evidence="9">
    <location>
        <position position="134"/>
    </location>
    <ligand>
        <name>Zn(2+)</name>
        <dbReference type="ChEBI" id="CHEBI:29105"/>
        <note>catalytic</note>
    </ligand>
</feature>
<evidence type="ECO:0000256" key="8">
    <source>
        <dbReference type="ARBA" id="ARBA00022833"/>
    </source>
</evidence>
<evidence type="ECO:0000256" key="1">
    <source>
        <dbReference type="ARBA" id="ARBA00010875"/>
    </source>
</evidence>
<evidence type="ECO:0000256" key="6">
    <source>
        <dbReference type="ARBA" id="ARBA00022759"/>
    </source>
</evidence>
<keyword evidence="4 9" id="KW-0540">Nuclease</keyword>
<comment type="function">
    <text evidence="9">Single strand-specific metallo-endoribonuclease involved in late-stage 70S ribosome quality control and in maturation of the 3' terminus of the 16S rRNA.</text>
</comment>
<feature type="binding site" evidence="9">
    <location>
        <position position="124"/>
    </location>
    <ligand>
        <name>Zn(2+)</name>
        <dbReference type="ChEBI" id="CHEBI:29105"/>
        <note>catalytic</note>
    </ligand>
</feature>
<keyword evidence="3 9" id="KW-0698">rRNA processing</keyword>
<dbReference type="GO" id="GO:0006364">
    <property type="term" value="P:rRNA processing"/>
    <property type="evidence" value="ECO:0007669"/>
    <property type="project" value="UniProtKB-UniRule"/>
</dbReference>
<dbReference type="PATRIC" id="fig|1218508.4.peg.743"/>
<reference evidence="10 11" key="1">
    <citation type="submission" date="2014-12" db="EMBL/GenBank/DDBJ databases">
        <title>Comparative genomics of the lactic acid bacteria isolated from the honey bee gut.</title>
        <authorList>
            <person name="Ellegaard K.M."/>
            <person name="Tamarit D."/>
            <person name="Javelind E."/>
            <person name="Olofsson T."/>
            <person name="Andersson S.G."/>
            <person name="Vasquez A."/>
        </authorList>
    </citation>
    <scope>NUCLEOTIDE SEQUENCE [LARGE SCALE GENOMIC DNA]</scope>
    <source>
        <strain evidence="10 11">Hon2</strain>
    </source>
</reference>
<keyword evidence="5 9" id="KW-0479">Metal-binding</keyword>
<name>A0A0F4KR71_9LACO</name>
<dbReference type="RefSeq" id="WP_045922574.1">
    <property type="nucleotide sequence ID" value="NZ_JAAEDZ010000003.1"/>
</dbReference>
<dbReference type="GO" id="GO:0005737">
    <property type="term" value="C:cytoplasm"/>
    <property type="evidence" value="ECO:0007669"/>
    <property type="project" value="UniProtKB-SubCell"/>
</dbReference>
<comment type="subcellular location">
    <subcellularLocation>
        <location evidence="9">Cytoplasm</location>
    </subcellularLocation>
</comment>
<dbReference type="InterPro" id="IPR002036">
    <property type="entry name" value="YbeY"/>
</dbReference>
<dbReference type="OrthoDB" id="9807740at2"/>
<organism evidence="10 11">
    <name type="scientific">Bombilactobacillus mellis</name>
    <dbReference type="NCBI Taxonomy" id="1218508"/>
    <lineage>
        <taxon>Bacteria</taxon>
        <taxon>Bacillati</taxon>
        <taxon>Bacillota</taxon>
        <taxon>Bacilli</taxon>
        <taxon>Lactobacillales</taxon>
        <taxon>Lactobacillaceae</taxon>
        <taxon>Bombilactobacillus</taxon>
    </lineage>
</organism>
<evidence type="ECO:0000256" key="7">
    <source>
        <dbReference type="ARBA" id="ARBA00022801"/>
    </source>
</evidence>
<dbReference type="STRING" id="1218508.JG29_07250"/>
<proteinExistence type="inferred from homology"/>
<evidence type="ECO:0000256" key="2">
    <source>
        <dbReference type="ARBA" id="ARBA00022517"/>
    </source>
</evidence>
<keyword evidence="9" id="KW-0963">Cytoplasm</keyword>
<keyword evidence="6 9" id="KW-0255">Endonuclease</keyword>